<name>A0A1B1BP63_9MICO</name>
<feature type="transmembrane region" description="Helical" evidence="1">
    <location>
        <begin position="91"/>
        <end position="112"/>
    </location>
</feature>
<keyword evidence="1" id="KW-1133">Transmembrane helix</keyword>
<feature type="transmembrane region" description="Helical" evidence="1">
    <location>
        <begin position="118"/>
        <end position="138"/>
    </location>
</feature>
<feature type="transmembrane region" description="Helical" evidence="1">
    <location>
        <begin position="53"/>
        <end position="70"/>
    </location>
</feature>
<dbReference type="EMBL" id="CP016282">
    <property type="protein sequence ID" value="ANP74318.1"/>
    <property type="molecule type" value="Genomic_DNA"/>
</dbReference>
<keyword evidence="1" id="KW-0472">Membrane</keyword>
<accession>A0A1B1BP63</accession>
<gene>
    <name evidence="2" type="ORF">PA27867_3390</name>
</gene>
<protein>
    <submittedName>
        <fullName evidence="2">Uncharacterized protein</fullName>
    </submittedName>
</protein>
<keyword evidence="1" id="KW-0812">Transmembrane</keyword>
<proteinExistence type="predicted"/>
<dbReference type="Proteomes" id="UP000092582">
    <property type="component" value="Chromosome 1"/>
</dbReference>
<evidence type="ECO:0000313" key="2">
    <source>
        <dbReference type="EMBL" id="ANP74318.1"/>
    </source>
</evidence>
<keyword evidence="3" id="KW-1185">Reference proteome</keyword>
<evidence type="ECO:0000313" key="3">
    <source>
        <dbReference type="Proteomes" id="UP000092582"/>
    </source>
</evidence>
<reference evidence="2 3" key="1">
    <citation type="submission" date="2016-06" db="EMBL/GenBank/DDBJ databases">
        <title>Genome sequencing of Cryobacterium arcticum PAMC 27867.</title>
        <authorList>
            <person name="Lee J."/>
            <person name="Kim O.-S."/>
        </authorList>
    </citation>
    <scope>NUCLEOTIDE SEQUENCE [LARGE SCALE GENOMIC DNA]</scope>
    <source>
        <strain evidence="2 3">PAMC 27867</strain>
    </source>
</reference>
<evidence type="ECO:0000256" key="1">
    <source>
        <dbReference type="SAM" id="Phobius"/>
    </source>
</evidence>
<organism evidence="2 3">
    <name type="scientific">Cryobacterium arcticum</name>
    <dbReference type="NCBI Taxonomy" id="670052"/>
    <lineage>
        <taxon>Bacteria</taxon>
        <taxon>Bacillati</taxon>
        <taxon>Actinomycetota</taxon>
        <taxon>Actinomycetes</taxon>
        <taxon>Micrococcales</taxon>
        <taxon>Microbacteriaceae</taxon>
        <taxon>Cryobacterium</taxon>
    </lineage>
</organism>
<feature type="transmembrane region" description="Helical" evidence="1">
    <location>
        <begin position="29"/>
        <end position="47"/>
    </location>
</feature>
<dbReference type="KEGG" id="cart:PA27867_3390"/>
<sequence length="150" mass="15700">MAREDSTGAQASLNAIAADRRQLAVRAKAPGWMYPILGLSTAGIVASPVIADPVWMLILIAGACAVVVALEYAYKKQTGLSTNRVPGPRSLLILIGMGAVVLAMLSASSLVTTIDQPAWVIATAAIGFLTMFPGGLLYDRIYAAELQRGL</sequence>
<dbReference type="AlphaFoldDB" id="A0A1B1BP63"/>
<dbReference type="STRING" id="670052.PA27867_3390"/>